<reference evidence="1 2" key="1">
    <citation type="journal article" date="2024" name="Microbiology">
        <title>Methylomarinum rosea sp. nov., a novel halophilic methanotrophic bacterium from the hypersaline Lake Elton.</title>
        <authorList>
            <person name="Suleimanov R.Z."/>
            <person name="Oshkin I.Y."/>
            <person name="Danilova O.V."/>
            <person name="Suzina N.E."/>
            <person name="Dedysh S.N."/>
        </authorList>
    </citation>
    <scope>NUCLEOTIDE SEQUENCE [LARGE SCALE GENOMIC DNA]</scope>
    <source>
        <strain evidence="1 2">Ch1-1</strain>
    </source>
</reference>
<dbReference type="KEGG" id="mech:Q9L42_007270"/>
<protein>
    <submittedName>
        <fullName evidence="1">Uncharacterized protein</fullName>
    </submittedName>
</protein>
<dbReference type="RefSeq" id="WP_305909097.1">
    <property type="nucleotide sequence ID" value="NZ_CP157743.1"/>
</dbReference>
<gene>
    <name evidence="1" type="ORF">Q9L42_007270</name>
</gene>
<proteinExistence type="predicted"/>
<evidence type="ECO:0000313" key="2">
    <source>
        <dbReference type="Proteomes" id="UP001225378"/>
    </source>
</evidence>
<name>A0AAU7NY10_9GAMM</name>
<evidence type="ECO:0000313" key="1">
    <source>
        <dbReference type="EMBL" id="XBS21916.1"/>
    </source>
</evidence>
<dbReference type="Proteomes" id="UP001225378">
    <property type="component" value="Chromosome"/>
</dbReference>
<sequence length="562" mass="63356">MRNVRFLSAPAKTTFEMPCDWEEGALKDYLQRLVNIELEGAGEKLCGIVWRLNQSELPSELRLRLLETLDVYLKLYESRVESIYLDASLPLSERKQRCVEWLVWSYSALAQGFQQAAKENETKTIAFLIYRALHCLSRNYLHVSALYYEPADGFWLSVYRLYAAAENAGLLDMTLHSEDMEKATIRQLFQLMMVLHLSDLQQFSSRQIHQLYRFLGPFVTAMPISEQFNGGQFKGIYAIDLSKDRAPLGLAKLPERASTSACRFFMPSGVAKMIYRQIQQGGGQSGLFRNVSKALIVRLVKTLGQAQSRRFKRVEDGRQSRGIIGFANIRDYLLQEQGRDKSVQNRISAEEASKLALVNEEEEQIYHVSTNLKRKFGGDERMQKILAASGGVASKIKVWDRDEPDESDALVVVDDFTVLNSSATGYGLVVEAEQAKVRVGELFAVIAEEGKRLELAVVRWVRRLTGNRLNVGVELIGVANDVVSMFASGRQPKQTKAIFLPGLQALKQADSLIYSAAGFHAGDFVTINKTGRELPCRLNKLINATSAFNQSELFYLKTDEQD</sequence>
<dbReference type="AlphaFoldDB" id="A0AAU7NY10"/>
<organism evidence="1 2">
    <name type="scientific">Methylomarinum roseum</name>
    <dbReference type="NCBI Taxonomy" id="3067653"/>
    <lineage>
        <taxon>Bacteria</taxon>
        <taxon>Pseudomonadati</taxon>
        <taxon>Pseudomonadota</taxon>
        <taxon>Gammaproteobacteria</taxon>
        <taxon>Methylococcales</taxon>
        <taxon>Methylococcaceae</taxon>
        <taxon>Methylomarinum</taxon>
    </lineage>
</organism>
<dbReference type="EMBL" id="CP157743">
    <property type="protein sequence ID" value="XBS21916.1"/>
    <property type="molecule type" value="Genomic_DNA"/>
</dbReference>
<keyword evidence="2" id="KW-1185">Reference proteome</keyword>
<accession>A0AAU7NY10</accession>